<evidence type="ECO:0000259" key="5">
    <source>
        <dbReference type="Pfam" id="PF01775"/>
    </source>
</evidence>
<evidence type="ECO:0000313" key="6">
    <source>
        <dbReference type="EMBL" id="KOO22638.1"/>
    </source>
</evidence>
<comment type="caution">
    <text evidence="6">The sequence shown here is derived from an EMBL/GenBank/DDBJ whole genome shotgun (WGS) entry which is preliminary data.</text>
</comment>
<dbReference type="HAMAP" id="MF_00273">
    <property type="entry name" value="Ribosomal_eL20"/>
    <property type="match status" value="1"/>
</dbReference>
<dbReference type="GO" id="GO:0006412">
    <property type="term" value="P:translation"/>
    <property type="evidence" value="ECO:0007669"/>
    <property type="project" value="InterPro"/>
</dbReference>
<dbReference type="Proteomes" id="UP000037460">
    <property type="component" value="Unassembled WGS sequence"/>
</dbReference>
<dbReference type="PANTHER" id="PTHR10052">
    <property type="entry name" value="60S RIBOSOMAL PROTEIN L18A"/>
    <property type="match status" value="1"/>
</dbReference>
<feature type="domain" description="Large ribosomal subunit protein eL20" evidence="5">
    <location>
        <begin position="37"/>
        <end position="162"/>
    </location>
</feature>
<dbReference type="InterPro" id="IPR023573">
    <property type="entry name" value="Ribosomal_eL20_dom"/>
</dbReference>
<organism evidence="6 7">
    <name type="scientific">Chrysochromulina tobinii</name>
    <dbReference type="NCBI Taxonomy" id="1460289"/>
    <lineage>
        <taxon>Eukaryota</taxon>
        <taxon>Haptista</taxon>
        <taxon>Haptophyta</taxon>
        <taxon>Prymnesiophyceae</taxon>
        <taxon>Prymnesiales</taxon>
        <taxon>Chrysochromulinaceae</taxon>
        <taxon>Chrysochromulina</taxon>
    </lineage>
</organism>
<dbReference type="Gene3D" id="3.10.20.10">
    <property type="match status" value="2"/>
</dbReference>
<gene>
    <name evidence="6" type="ORF">Ctob_003382</name>
</gene>
<evidence type="ECO:0000256" key="1">
    <source>
        <dbReference type="ARBA" id="ARBA00009362"/>
    </source>
</evidence>
<keyword evidence="7" id="KW-1185">Reference proteome</keyword>
<reference evidence="7" key="1">
    <citation type="journal article" date="2015" name="PLoS Genet.">
        <title>Genome Sequence and Transcriptome Analyses of Chrysochromulina tobin: Metabolic Tools for Enhanced Algal Fitness in the Prominent Order Prymnesiales (Haptophyceae).</title>
        <authorList>
            <person name="Hovde B.T."/>
            <person name="Deodato C.R."/>
            <person name="Hunsperger H.M."/>
            <person name="Ryken S.A."/>
            <person name="Yost W."/>
            <person name="Jha R.K."/>
            <person name="Patterson J."/>
            <person name="Monnat R.J. Jr."/>
            <person name="Barlow S.B."/>
            <person name="Starkenburg S.R."/>
            <person name="Cattolico R.A."/>
        </authorList>
    </citation>
    <scope>NUCLEOTIDE SEQUENCE</scope>
    <source>
        <strain evidence="7">CCMP291</strain>
    </source>
</reference>
<dbReference type="FunFam" id="3.10.20.10:FF:000002">
    <property type="entry name" value="60S ribosomal protein L18a"/>
    <property type="match status" value="1"/>
</dbReference>
<evidence type="ECO:0000256" key="3">
    <source>
        <dbReference type="ARBA" id="ARBA00023274"/>
    </source>
</evidence>
<dbReference type="EMBL" id="JWZX01003264">
    <property type="protein sequence ID" value="KOO22638.1"/>
    <property type="molecule type" value="Genomic_DNA"/>
</dbReference>
<dbReference type="GO" id="GO:0003735">
    <property type="term" value="F:structural constituent of ribosome"/>
    <property type="evidence" value="ECO:0007669"/>
    <property type="project" value="InterPro"/>
</dbReference>
<dbReference type="Pfam" id="PF01775">
    <property type="entry name" value="Ribosomal_L18A"/>
    <property type="match status" value="1"/>
</dbReference>
<dbReference type="InterPro" id="IPR021138">
    <property type="entry name" value="Ribosomal_eL20_eukaryotes"/>
</dbReference>
<evidence type="ECO:0000256" key="2">
    <source>
        <dbReference type="ARBA" id="ARBA00022980"/>
    </source>
</evidence>
<dbReference type="PIRSF" id="PIRSF002190">
    <property type="entry name" value="Ribosomal_L18a"/>
    <property type="match status" value="1"/>
</dbReference>
<dbReference type="AlphaFoldDB" id="A0A0M0J8T0"/>
<comment type="similarity">
    <text evidence="1">Belongs to the eukaryotic ribosomal protein eL20 family.</text>
</comment>
<accession>A0A0M0J8T0</accession>
<dbReference type="OrthoDB" id="723469at2759"/>
<evidence type="ECO:0000313" key="7">
    <source>
        <dbReference type="Proteomes" id="UP000037460"/>
    </source>
</evidence>
<feature type="region of interest" description="Disordered" evidence="4">
    <location>
        <begin position="1"/>
        <end position="33"/>
    </location>
</feature>
<name>A0A0M0J8T0_9EUKA</name>
<keyword evidence="2 6" id="KW-0689">Ribosomal protein</keyword>
<sequence>MHTTLGHAALRAPSAPHSLRSASMGKKASGALPTGQSQYQVVGRFVPNEKYSADSAMCKVYRMNLFARNNVVARSRFWYFMGKLCRVKKANGQIISINKIYEKSPLKVKNFGIWFRYDSRTGTHNAYKEIREMSLTAAINMMYMDMAGRSRAKSKAIQILKTAELKPEECKRADVKQFHSQSIRFPLPHRVAKIAKKYRTTFKAARPTTFC</sequence>
<dbReference type="SUPFAM" id="SSF160374">
    <property type="entry name" value="RplX-like"/>
    <property type="match status" value="1"/>
</dbReference>
<dbReference type="FunFam" id="3.10.20.10:FF:000001">
    <property type="entry name" value="60S ribosomal protein L18a"/>
    <property type="match status" value="1"/>
</dbReference>
<keyword evidence="3" id="KW-0687">Ribonucleoprotein</keyword>
<dbReference type="InterPro" id="IPR028877">
    <property type="entry name" value="Ribosomal_eL20"/>
</dbReference>
<evidence type="ECO:0000256" key="4">
    <source>
        <dbReference type="SAM" id="MobiDB-lite"/>
    </source>
</evidence>
<protein>
    <submittedName>
        <fullName evidence="6">60s ribosomal protein l20</fullName>
    </submittedName>
</protein>
<proteinExistence type="inferred from homology"/>
<dbReference type="GO" id="GO:0005840">
    <property type="term" value="C:ribosome"/>
    <property type="evidence" value="ECO:0007669"/>
    <property type="project" value="UniProtKB-KW"/>
</dbReference>
<dbReference type="GO" id="GO:1990904">
    <property type="term" value="C:ribonucleoprotein complex"/>
    <property type="evidence" value="ECO:0007669"/>
    <property type="project" value="UniProtKB-KW"/>
</dbReference>